<keyword evidence="2" id="KW-1133">Transmembrane helix</keyword>
<evidence type="ECO:0000256" key="2">
    <source>
        <dbReference type="SAM" id="Phobius"/>
    </source>
</evidence>
<evidence type="ECO:0000313" key="4">
    <source>
        <dbReference type="Proteomes" id="UP000192610"/>
    </source>
</evidence>
<dbReference type="STRING" id="354355.SAMN05660816_00634"/>
<protein>
    <submittedName>
        <fullName evidence="3">Uncharacterized protein</fullName>
    </submittedName>
</protein>
<dbReference type="Proteomes" id="UP000192610">
    <property type="component" value="Unassembled WGS sequence"/>
</dbReference>
<proteinExistence type="predicted"/>
<keyword evidence="2" id="KW-0472">Membrane</keyword>
<dbReference type="EMBL" id="LVXG01000012">
    <property type="protein sequence ID" value="OQP50553.1"/>
    <property type="molecule type" value="Genomic_DNA"/>
</dbReference>
<keyword evidence="2" id="KW-0812">Transmembrane</keyword>
<organism evidence="3 4">
    <name type="scientific">Niastella yeongjuensis</name>
    <dbReference type="NCBI Taxonomy" id="354355"/>
    <lineage>
        <taxon>Bacteria</taxon>
        <taxon>Pseudomonadati</taxon>
        <taxon>Bacteroidota</taxon>
        <taxon>Chitinophagia</taxon>
        <taxon>Chitinophagales</taxon>
        <taxon>Chitinophagaceae</taxon>
        <taxon>Niastella</taxon>
    </lineage>
</organism>
<feature type="transmembrane region" description="Helical" evidence="2">
    <location>
        <begin position="25"/>
        <end position="49"/>
    </location>
</feature>
<feature type="coiled-coil region" evidence="1">
    <location>
        <begin position="51"/>
        <end position="117"/>
    </location>
</feature>
<keyword evidence="4" id="KW-1185">Reference proteome</keyword>
<evidence type="ECO:0000313" key="3">
    <source>
        <dbReference type="EMBL" id="OQP50553.1"/>
    </source>
</evidence>
<dbReference type="RefSeq" id="WP_081198886.1">
    <property type="nucleotide sequence ID" value="NZ_LVXG01000012.1"/>
</dbReference>
<dbReference type="AlphaFoldDB" id="A0A1V9EWN5"/>
<name>A0A1V9EWN5_9BACT</name>
<keyword evidence="1" id="KW-0175">Coiled coil</keyword>
<evidence type="ECO:0000256" key="1">
    <source>
        <dbReference type="SAM" id="Coils"/>
    </source>
</evidence>
<reference evidence="4" key="1">
    <citation type="submission" date="2016-04" db="EMBL/GenBank/DDBJ databases">
        <authorList>
            <person name="Chen L."/>
            <person name="Zhuang W."/>
            <person name="Wang G."/>
        </authorList>
    </citation>
    <scope>NUCLEOTIDE SEQUENCE [LARGE SCALE GENOMIC DNA]</scope>
    <source>
        <strain evidence="4">17621</strain>
    </source>
</reference>
<sequence>MKQNLPFFIMYSVNAETVLSFLKGIGGVILGLILVIFVRFFLSLCQGYLNKLIENRKRKNIEEKYDFLKEKIVEQRLYIKIKFKDSDQLGLLQEHLKKLELEELKTEIDKIEELKATN</sequence>
<accession>A0A1V9EWN5</accession>
<comment type="caution">
    <text evidence="3">The sequence shown here is derived from an EMBL/GenBank/DDBJ whole genome shotgun (WGS) entry which is preliminary data.</text>
</comment>
<gene>
    <name evidence="3" type="ORF">A4H97_01555</name>
</gene>